<dbReference type="GO" id="GO:0005524">
    <property type="term" value="F:ATP binding"/>
    <property type="evidence" value="ECO:0007669"/>
    <property type="project" value="InterPro"/>
</dbReference>
<evidence type="ECO:0000313" key="5">
    <source>
        <dbReference type="Proteomes" id="UP001151699"/>
    </source>
</evidence>
<dbReference type="PANTHER" id="PTHR19229:SF36">
    <property type="entry name" value="ATP-BINDING CASSETTE SUB-FAMILY A MEMBER 2"/>
    <property type="match status" value="1"/>
</dbReference>
<dbReference type="CDD" id="cd03263">
    <property type="entry name" value="ABC_subfamily_A"/>
    <property type="match status" value="1"/>
</dbReference>
<sequence>KTTTISMISGMISKTSGTISVSGEEVINKYRQMIGYCPQHNAFMRYFTVKGHLMFFGALRGLSKTECESHVKQLLYKLNLTDKANEYGNNLSVGMKRRLCLGNAIVGNTHSISVNLFLYDEPTSGLDPQSRRQLWTILLDLRKDHTIFLTTHYMEEAETLADKIFIIAHGERLCSGTSIQFKKKYSVGYILKLLTNDHFDQDKTMELIHKYIPGAEID</sequence>
<evidence type="ECO:0000313" key="4">
    <source>
        <dbReference type="EMBL" id="KAJ6642601.1"/>
    </source>
</evidence>
<dbReference type="InterPro" id="IPR026082">
    <property type="entry name" value="ABCA"/>
</dbReference>
<dbReference type="Gene3D" id="3.40.50.300">
    <property type="entry name" value="P-loop containing nucleotide triphosphate hydrolases"/>
    <property type="match status" value="1"/>
</dbReference>
<dbReference type="Pfam" id="PF00005">
    <property type="entry name" value="ABC_tran"/>
    <property type="match status" value="1"/>
</dbReference>
<evidence type="ECO:0000256" key="1">
    <source>
        <dbReference type="ARBA" id="ARBA00022448"/>
    </source>
</evidence>
<evidence type="ECO:0000259" key="3">
    <source>
        <dbReference type="Pfam" id="PF00005"/>
    </source>
</evidence>
<evidence type="ECO:0000256" key="2">
    <source>
        <dbReference type="ARBA" id="ARBA00022737"/>
    </source>
</evidence>
<dbReference type="PANTHER" id="PTHR19229">
    <property type="entry name" value="ATP-BINDING CASSETTE TRANSPORTER SUBFAMILY A ABCA"/>
    <property type="match status" value="1"/>
</dbReference>
<dbReference type="PROSITE" id="PS00211">
    <property type="entry name" value="ABC_TRANSPORTER_1"/>
    <property type="match status" value="1"/>
</dbReference>
<accession>A0A9Q0N386</accession>
<dbReference type="SUPFAM" id="SSF52540">
    <property type="entry name" value="P-loop containing nucleoside triphosphate hydrolases"/>
    <property type="match status" value="1"/>
</dbReference>
<dbReference type="OrthoDB" id="8061355at2759"/>
<dbReference type="GO" id="GO:0140359">
    <property type="term" value="F:ABC-type transporter activity"/>
    <property type="evidence" value="ECO:0007669"/>
    <property type="project" value="InterPro"/>
</dbReference>
<feature type="non-terminal residue" evidence="4">
    <location>
        <position position="1"/>
    </location>
</feature>
<feature type="domain" description="ABC transporter" evidence="3">
    <location>
        <begin position="1"/>
        <end position="124"/>
    </location>
</feature>
<dbReference type="Proteomes" id="UP001151699">
    <property type="component" value="Chromosome B"/>
</dbReference>
<dbReference type="AlphaFoldDB" id="A0A9Q0N386"/>
<dbReference type="InterPro" id="IPR017871">
    <property type="entry name" value="ABC_transporter-like_CS"/>
</dbReference>
<dbReference type="GO" id="GO:0005319">
    <property type="term" value="F:lipid transporter activity"/>
    <property type="evidence" value="ECO:0007669"/>
    <property type="project" value="TreeGrafter"/>
</dbReference>
<dbReference type="GO" id="GO:0016020">
    <property type="term" value="C:membrane"/>
    <property type="evidence" value="ECO:0007669"/>
    <property type="project" value="InterPro"/>
</dbReference>
<proteinExistence type="predicted"/>
<dbReference type="GO" id="GO:0016887">
    <property type="term" value="F:ATP hydrolysis activity"/>
    <property type="evidence" value="ECO:0007669"/>
    <property type="project" value="InterPro"/>
</dbReference>
<protein>
    <submittedName>
        <fullName evidence="4">Phospholipid-transporting ATPase ABCA3</fullName>
    </submittedName>
</protein>
<comment type="caution">
    <text evidence="4">The sequence shown here is derived from an EMBL/GenBank/DDBJ whole genome shotgun (WGS) entry which is preliminary data.</text>
</comment>
<dbReference type="InterPro" id="IPR027417">
    <property type="entry name" value="P-loop_NTPase"/>
</dbReference>
<gene>
    <name evidence="4" type="primary">ABCA3_0</name>
    <name evidence="4" type="ORF">Bhyg_07554</name>
</gene>
<keyword evidence="2" id="KW-0677">Repeat</keyword>
<name>A0A9Q0N386_9DIPT</name>
<dbReference type="EMBL" id="WJQU01000002">
    <property type="protein sequence ID" value="KAJ6642601.1"/>
    <property type="molecule type" value="Genomic_DNA"/>
</dbReference>
<reference evidence="4" key="1">
    <citation type="submission" date="2022-07" db="EMBL/GenBank/DDBJ databases">
        <authorList>
            <person name="Trinca V."/>
            <person name="Uliana J.V.C."/>
            <person name="Torres T.T."/>
            <person name="Ward R.J."/>
            <person name="Monesi N."/>
        </authorList>
    </citation>
    <scope>NUCLEOTIDE SEQUENCE</scope>
    <source>
        <strain evidence="4">HSMRA1968</strain>
        <tissue evidence="4">Whole embryos</tissue>
    </source>
</reference>
<keyword evidence="1" id="KW-0813">Transport</keyword>
<dbReference type="InterPro" id="IPR003439">
    <property type="entry name" value="ABC_transporter-like_ATP-bd"/>
</dbReference>
<keyword evidence="5" id="KW-1185">Reference proteome</keyword>
<organism evidence="4 5">
    <name type="scientific">Pseudolycoriella hygida</name>
    <dbReference type="NCBI Taxonomy" id="35572"/>
    <lineage>
        <taxon>Eukaryota</taxon>
        <taxon>Metazoa</taxon>
        <taxon>Ecdysozoa</taxon>
        <taxon>Arthropoda</taxon>
        <taxon>Hexapoda</taxon>
        <taxon>Insecta</taxon>
        <taxon>Pterygota</taxon>
        <taxon>Neoptera</taxon>
        <taxon>Endopterygota</taxon>
        <taxon>Diptera</taxon>
        <taxon>Nematocera</taxon>
        <taxon>Sciaroidea</taxon>
        <taxon>Sciaridae</taxon>
        <taxon>Pseudolycoriella</taxon>
    </lineage>
</organism>